<evidence type="ECO:0000256" key="2">
    <source>
        <dbReference type="SAM" id="Phobius"/>
    </source>
</evidence>
<keyword evidence="4" id="KW-1185">Reference proteome</keyword>
<feature type="transmembrane region" description="Helical" evidence="2">
    <location>
        <begin position="200"/>
        <end position="219"/>
    </location>
</feature>
<feature type="region of interest" description="Disordered" evidence="1">
    <location>
        <begin position="955"/>
        <end position="982"/>
    </location>
</feature>
<feature type="compositionally biased region" description="Basic residues" evidence="1">
    <location>
        <begin position="714"/>
        <end position="723"/>
    </location>
</feature>
<dbReference type="STRING" id="1336337.A0A3N4K1T5"/>
<dbReference type="AlphaFoldDB" id="A0A3N4K1T5"/>
<feature type="compositionally biased region" description="Basic residues" evidence="1">
    <location>
        <begin position="972"/>
        <end position="982"/>
    </location>
</feature>
<organism evidence="3 4">
    <name type="scientific">Choiromyces venosus 120613-1</name>
    <dbReference type="NCBI Taxonomy" id="1336337"/>
    <lineage>
        <taxon>Eukaryota</taxon>
        <taxon>Fungi</taxon>
        <taxon>Dikarya</taxon>
        <taxon>Ascomycota</taxon>
        <taxon>Pezizomycotina</taxon>
        <taxon>Pezizomycetes</taxon>
        <taxon>Pezizales</taxon>
        <taxon>Tuberaceae</taxon>
        <taxon>Choiromyces</taxon>
    </lineage>
</organism>
<feature type="transmembrane region" description="Helical" evidence="2">
    <location>
        <begin position="65"/>
        <end position="87"/>
    </location>
</feature>
<keyword evidence="2" id="KW-0472">Membrane</keyword>
<feature type="compositionally biased region" description="Low complexity" evidence="1">
    <location>
        <begin position="663"/>
        <end position="682"/>
    </location>
</feature>
<feature type="region of interest" description="Disordered" evidence="1">
    <location>
        <begin position="274"/>
        <end position="294"/>
    </location>
</feature>
<proteinExistence type="predicted"/>
<keyword evidence="2" id="KW-0812">Transmembrane</keyword>
<feature type="region of interest" description="Disordered" evidence="1">
    <location>
        <begin position="795"/>
        <end position="851"/>
    </location>
</feature>
<feature type="compositionally biased region" description="Gly residues" evidence="1">
    <location>
        <begin position="840"/>
        <end position="850"/>
    </location>
</feature>
<name>A0A3N4K1T5_9PEZI</name>
<dbReference type="Proteomes" id="UP000276215">
    <property type="component" value="Unassembled WGS sequence"/>
</dbReference>
<feature type="transmembrane region" description="Helical" evidence="2">
    <location>
        <begin position="139"/>
        <end position="156"/>
    </location>
</feature>
<protein>
    <submittedName>
        <fullName evidence="3">Uncharacterized protein</fullName>
    </submittedName>
</protein>
<feature type="region of interest" description="Disordered" evidence="1">
    <location>
        <begin position="655"/>
        <end position="755"/>
    </location>
</feature>
<feature type="transmembrane region" description="Helical" evidence="2">
    <location>
        <begin position="38"/>
        <end position="58"/>
    </location>
</feature>
<keyword evidence="2" id="KW-1133">Transmembrane helix</keyword>
<feature type="transmembrane region" description="Helical" evidence="2">
    <location>
        <begin position="93"/>
        <end position="110"/>
    </location>
</feature>
<feature type="transmembrane region" description="Helical" evidence="2">
    <location>
        <begin position="12"/>
        <end position="32"/>
    </location>
</feature>
<sequence>MLRQYLRHNRGLPWLQFPVTLTFLIAIIPGLFSGYLSLAILDTLVVAILLNTMLEILYRKTNSVFFGLLVVIMDVGVLTCASLSFNLMPLGEMIDPFNILLITYIAFHFLRRFGLADRFLCLTDILVFTRALPKSFGPVFNFEFDILAVVICVYMCQNLPWKIKRAGAVSVEVVGAILLFLTPVYFNLTLWDYPGMSLSMVLYTLIGLWILTILAGHNLQRFFSSTPFMLSITGGDMVGAAIDVQPQDRGRGTDLIVNTRPLVGIDTPWVILDDNNDEDQSSSSGSDSDDSPMGAAAVIRTIRNRRLTRNPGDPVPLPPSPTEVALAEAIRRGARGYEVGDPPTTPVSNMDEVTAGYSFLPPFRWGEPTGNLPESGIPSAGMDRLQRLMRVADGRERTGRDEARNFTLNLDEFFARLSPTTTRAGTASQPVTQQGLRRGSASARSESEETDGDSRESPEIDPSYIRRLPVFPPGRRIRPPSSSGSSSPSWISEPDSESGPVEQQQPLPRPATPPVVITPQPYRVHFAAQNDEGQPRPRRRGLSGTRFTRQGRALPPPIFRTGTEDSVASQPNPSSGIPTIVLSSTDAATTDVTDSNNPRPPSSRNRGHLNLPIVVRPGTHRSPLLSHTFVDPDQRGPDSVIQLIGEEEETVTVSLPPLPLIPTPTTTTTAPAAPTASTDLADSLTLENSGPRTPGDWEIISIPIPPGPTDQQTRRTRARRARSRASTQGPDNTTTVATTAAEGATGPSTTIPYPENETLGELEHREISEALLHLEYESSGGSVSSEVNQRITGLAIPRQHRRWRRGTSAAAATTLPPTPTTPPSSQQQRRGRGAGRAPQGDGGNGGGGGTQVQMTLQEIRSMEEAMASSMTSDLVRFFAQGQDSQLEEVTTVEPAASRPGAGGTPLEIAMREYLVEMEQRNNSLPLFRQRGGSGGESSAYGGVMGMEGLSQVSVLEAGDEEEFEEVPYTGKGKGRAVSRRRR</sequence>
<feature type="compositionally biased region" description="Low complexity" evidence="1">
    <location>
        <begin position="479"/>
        <end position="493"/>
    </location>
</feature>
<feature type="compositionally biased region" description="Low complexity" evidence="1">
    <location>
        <begin position="724"/>
        <end position="750"/>
    </location>
</feature>
<evidence type="ECO:0000313" key="4">
    <source>
        <dbReference type="Proteomes" id="UP000276215"/>
    </source>
</evidence>
<gene>
    <name evidence="3" type="ORF">L873DRAFT_231274</name>
</gene>
<feature type="compositionally biased region" description="Polar residues" evidence="1">
    <location>
        <begin position="420"/>
        <end position="435"/>
    </location>
</feature>
<dbReference type="OrthoDB" id="5424913at2759"/>
<feature type="compositionally biased region" description="Polar residues" evidence="1">
    <location>
        <begin position="564"/>
        <end position="577"/>
    </location>
</feature>
<evidence type="ECO:0000256" key="1">
    <source>
        <dbReference type="SAM" id="MobiDB-lite"/>
    </source>
</evidence>
<feature type="compositionally biased region" description="Low complexity" evidence="1">
    <location>
        <begin position="583"/>
        <end position="597"/>
    </location>
</feature>
<feature type="transmembrane region" description="Helical" evidence="2">
    <location>
        <begin position="168"/>
        <end position="188"/>
    </location>
</feature>
<accession>A0A3N4K1T5</accession>
<feature type="region of interest" description="Disordered" evidence="1">
    <location>
        <begin position="420"/>
        <end position="609"/>
    </location>
</feature>
<reference evidence="3 4" key="1">
    <citation type="journal article" date="2018" name="Nat. Ecol. Evol.">
        <title>Pezizomycetes genomes reveal the molecular basis of ectomycorrhizal truffle lifestyle.</title>
        <authorList>
            <person name="Murat C."/>
            <person name="Payen T."/>
            <person name="Noel B."/>
            <person name="Kuo A."/>
            <person name="Morin E."/>
            <person name="Chen J."/>
            <person name="Kohler A."/>
            <person name="Krizsan K."/>
            <person name="Balestrini R."/>
            <person name="Da Silva C."/>
            <person name="Montanini B."/>
            <person name="Hainaut M."/>
            <person name="Levati E."/>
            <person name="Barry K.W."/>
            <person name="Belfiori B."/>
            <person name="Cichocki N."/>
            <person name="Clum A."/>
            <person name="Dockter R.B."/>
            <person name="Fauchery L."/>
            <person name="Guy J."/>
            <person name="Iotti M."/>
            <person name="Le Tacon F."/>
            <person name="Lindquist E.A."/>
            <person name="Lipzen A."/>
            <person name="Malagnac F."/>
            <person name="Mello A."/>
            <person name="Molinier V."/>
            <person name="Miyauchi S."/>
            <person name="Poulain J."/>
            <person name="Riccioni C."/>
            <person name="Rubini A."/>
            <person name="Sitrit Y."/>
            <person name="Splivallo R."/>
            <person name="Traeger S."/>
            <person name="Wang M."/>
            <person name="Zifcakova L."/>
            <person name="Wipf D."/>
            <person name="Zambonelli A."/>
            <person name="Paolocci F."/>
            <person name="Nowrousian M."/>
            <person name="Ottonello S."/>
            <person name="Baldrian P."/>
            <person name="Spatafora J.W."/>
            <person name="Henrissat B."/>
            <person name="Nagy L.G."/>
            <person name="Aury J.M."/>
            <person name="Wincker P."/>
            <person name="Grigoriev I.V."/>
            <person name="Bonfante P."/>
            <person name="Martin F.M."/>
        </authorList>
    </citation>
    <scope>NUCLEOTIDE SEQUENCE [LARGE SCALE GENOMIC DNA]</scope>
    <source>
        <strain evidence="3 4">120613-1</strain>
    </source>
</reference>
<evidence type="ECO:0000313" key="3">
    <source>
        <dbReference type="EMBL" id="RPB03319.1"/>
    </source>
</evidence>
<dbReference type="EMBL" id="ML120363">
    <property type="protein sequence ID" value="RPB03319.1"/>
    <property type="molecule type" value="Genomic_DNA"/>
</dbReference>